<dbReference type="Gene3D" id="3.40.50.2300">
    <property type="match status" value="1"/>
</dbReference>
<dbReference type="PANTHER" id="PTHR43228">
    <property type="entry name" value="TWO-COMPONENT RESPONSE REGULATOR"/>
    <property type="match status" value="1"/>
</dbReference>
<dbReference type="SMART" id="SM00448">
    <property type="entry name" value="REC"/>
    <property type="match status" value="1"/>
</dbReference>
<dbReference type="InterPro" id="IPR001789">
    <property type="entry name" value="Sig_transdc_resp-reg_receiver"/>
</dbReference>
<dbReference type="Pfam" id="PF00072">
    <property type="entry name" value="Response_reg"/>
    <property type="match status" value="1"/>
</dbReference>
<dbReference type="PROSITE" id="PS50110">
    <property type="entry name" value="RESPONSE_REGULATORY"/>
    <property type="match status" value="1"/>
</dbReference>
<sequence>MRQHYRVIIIDDDPITRMDLVEMLQEQGYNVVAEGKNGKEAVRLTQMWNPHLIIMDVKMPIMDGLTATGIIREHSDAAILLLTAYSQKDMVMQAKAKGICAYLVKPVMEEELLPAVEFVLTGKQ</sequence>
<accession>A0A220MES0</accession>
<dbReference type="InterPro" id="IPR011006">
    <property type="entry name" value="CheY-like_superfamily"/>
</dbReference>
<dbReference type="PANTHER" id="PTHR43228:SF1">
    <property type="entry name" value="TWO-COMPONENT RESPONSE REGULATOR ARR22"/>
    <property type="match status" value="1"/>
</dbReference>
<dbReference type="InterPro" id="IPR052048">
    <property type="entry name" value="ST_Response_Regulator"/>
</dbReference>
<proteinExistence type="predicted"/>
<reference evidence="3 4" key="1">
    <citation type="submission" date="2016-11" db="EMBL/GenBank/DDBJ databases">
        <authorList>
            <person name="Jaros S."/>
            <person name="Januszkiewicz K."/>
            <person name="Wedrychowicz H."/>
        </authorList>
    </citation>
    <scope>NUCLEOTIDE SEQUENCE [LARGE SCALE GENOMIC DNA]</scope>
    <source>
        <strain evidence="3 4">NF2</strain>
    </source>
</reference>
<keyword evidence="1" id="KW-0597">Phosphoprotein</keyword>
<dbReference type="EMBL" id="CP018145">
    <property type="protein sequence ID" value="ASJ53554.1"/>
    <property type="molecule type" value="Genomic_DNA"/>
</dbReference>
<dbReference type="AlphaFoldDB" id="A0A220MES0"/>
<dbReference type="RefSeq" id="WP_007727358.1">
    <property type="nucleotide sequence ID" value="NZ_CP018145.1"/>
</dbReference>
<evidence type="ECO:0000259" key="2">
    <source>
        <dbReference type="PROSITE" id="PS50110"/>
    </source>
</evidence>
<evidence type="ECO:0000313" key="3">
    <source>
        <dbReference type="EMBL" id="ASJ53554.1"/>
    </source>
</evidence>
<dbReference type="Proteomes" id="UP000197781">
    <property type="component" value="Chromosome"/>
</dbReference>
<feature type="domain" description="Response regulatory" evidence="2">
    <location>
        <begin position="6"/>
        <end position="120"/>
    </location>
</feature>
<dbReference type="GO" id="GO:0000160">
    <property type="term" value="P:phosphorelay signal transduction system"/>
    <property type="evidence" value="ECO:0007669"/>
    <property type="project" value="InterPro"/>
</dbReference>
<protein>
    <submittedName>
        <fullName evidence="3">Response regulator</fullName>
    </submittedName>
</protein>
<organism evidence="3 4">
    <name type="scientific">Brevibacillus formosus</name>
    <dbReference type="NCBI Taxonomy" id="54913"/>
    <lineage>
        <taxon>Bacteria</taxon>
        <taxon>Bacillati</taxon>
        <taxon>Bacillota</taxon>
        <taxon>Bacilli</taxon>
        <taxon>Bacillales</taxon>
        <taxon>Paenibacillaceae</taxon>
        <taxon>Brevibacillus</taxon>
    </lineage>
</organism>
<name>A0A220MES0_9BACL</name>
<evidence type="ECO:0000256" key="1">
    <source>
        <dbReference type="PROSITE-ProRule" id="PRU00169"/>
    </source>
</evidence>
<dbReference type="SUPFAM" id="SSF52172">
    <property type="entry name" value="CheY-like"/>
    <property type="match status" value="1"/>
</dbReference>
<dbReference type="KEGG" id="bfm:BP422_08265"/>
<gene>
    <name evidence="3" type="ORF">BP422_08265</name>
</gene>
<feature type="modified residue" description="4-aspartylphosphate" evidence="1">
    <location>
        <position position="56"/>
    </location>
</feature>
<evidence type="ECO:0000313" key="4">
    <source>
        <dbReference type="Proteomes" id="UP000197781"/>
    </source>
</evidence>